<dbReference type="RefSeq" id="WP_078222207.1">
    <property type="nucleotide sequence ID" value="NZ_CP019911.1"/>
</dbReference>
<evidence type="ECO:0000256" key="1">
    <source>
        <dbReference type="SAM" id="Phobius"/>
    </source>
</evidence>
<gene>
    <name evidence="2" type="ORF">B0B51_06970</name>
</gene>
<dbReference type="Proteomes" id="UP000189628">
    <property type="component" value="Chromosome"/>
</dbReference>
<reference evidence="2 3" key="1">
    <citation type="submission" date="2017-02" db="EMBL/GenBank/DDBJ databases">
        <title>Blood Disease Bacterium A2-HR MARDI.</title>
        <authorList>
            <person name="Badrun R."/>
            <person name="Abu Bakar N."/>
            <person name="Laboh R."/>
        </authorList>
    </citation>
    <scope>NUCLEOTIDE SEQUENCE [LARGE SCALE GENOMIC DNA]</scope>
    <source>
        <strain evidence="2 3">A2-HR MARDI</strain>
    </source>
</reference>
<keyword evidence="1" id="KW-0812">Transmembrane</keyword>
<feature type="transmembrane region" description="Helical" evidence="1">
    <location>
        <begin position="12"/>
        <end position="31"/>
    </location>
</feature>
<keyword evidence="1" id="KW-1133">Transmembrane helix</keyword>
<evidence type="ECO:0000313" key="2">
    <source>
        <dbReference type="EMBL" id="AQW29756.1"/>
    </source>
</evidence>
<evidence type="ECO:0000313" key="3">
    <source>
        <dbReference type="Proteomes" id="UP000189628"/>
    </source>
</evidence>
<proteinExistence type="predicted"/>
<organism evidence="2 3">
    <name type="scientific">blood disease bacterium A2-HR MARDI</name>
    <dbReference type="NCBI Taxonomy" id="1944648"/>
    <lineage>
        <taxon>Bacteria</taxon>
        <taxon>Pseudomonadati</taxon>
        <taxon>Pseudomonadota</taxon>
        <taxon>Betaproteobacteria</taxon>
        <taxon>Burkholderiales</taxon>
        <taxon>Burkholderiaceae</taxon>
        <taxon>Ralstonia</taxon>
        <taxon>Ralstonia solanacearum species complex</taxon>
    </lineage>
</organism>
<protein>
    <submittedName>
        <fullName evidence="2">Uncharacterized protein</fullName>
    </submittedName>
</protein>
<name>A0A1U9VGQ5_9RALS</name>
<dbReference type="EMBL" id="CP019911">
    <property type="protein sequence ID" value="AQW29756.1"/>
    <property type="molecule type" value="Genomic_DNA"/>
</dbReference>
<sequence>MASQETGSLGRSLLLSLVPVIVGSFLIAGVAENFKTDTSLRKDVFEQVYRPMREAQMQCRKQQSQLEQSFAQLAGSYQLLLGEFDHMTSRPGGRLTEDYKVYATSLLKNNFSLSDSIRKESQDLQACQAKLLLLYEEMGVLTGTFRDVQLRIATRDRAIETIDREQAAAINKVSSQINIDDAIGQVRQMLSSDAAEPLDKAGLRQKLHAFGAPVISLYEMLSNNERKRREAESALDLELIAMFSNEISARFKRGFFSNLLR</sequence>
<dbReference type="AlphaFoldDB" id="A0A1U9VGQ5"/>
<accession>A0A1U9VGQ5</accession>
<keyword evidence="1" id="KW-0472">Membrane</keyword>